<keyword evidence="2" id="KW-1185">Reference proteome</keyword>
<sequence>MAKVTDVSATANTELGMFKSVGGTIVKGFTLYDTAVLIGSFPSHPNCPLETVRSHIANAANSIAQPIHSFSALTVCEVQEDVHRIINSGYLSSCMLVAIDTHDGIRLEFQAFGKSCSSILLSRLKWESITMIRYLYRTFSTRDVSPGGTKIPRIQNQPTRSHSIGAHVMRQAALASGQSLHIAMENPQIRTW</sequence>
<accession>A0AAN9LZD0</accession>
<dbReference type="Proteomes" id="UP001367508">
    <property type="component" value="Unassembled WGS sequence"/>
</dbReference>
<organism evidence="1 2">
    <name type="scientific">Canavalia gladiata</name>
    <name type="common">Sword bean</name>
    <name type="synonym">Dolichos gladiatus</name>
    <dbReference type="NCBI Taxonomy" id="3824"/>
    <lineage>
        <taxon>Eukaryota</taxon>
        <taxon>Viridiplantae</taxon>
        <taxon>Streptophyta</taxon>
        <taxon>Embryophyta</taxon>
        <taxon>Tracheophyta</taxon>
        <taxon>Spermatophyta</taxon>
        <taxon>Magnoliopsida</taxon>
        <taxon>eudicotyledons</taxon>
        <taxon>Gunneridae</taxon>
        <taxon>Pentapetalae</taxon>
        <taxon>rosids</taxon>
        <taxon>fabids</taxon>
        <taxon>Fabales</taxon>
        <taxon>Fabaceae</taxon>
        <taxon>Papilionoideae</taxon>
        <taxon>50 kb inversion clade</taxon>
        <taxon>NPAAA clade</taxon>
        <taxon>indigoferoid/millettioid clade</taxon>
        <taxon>Phaseoleae</taxon>
        <taxon>Canavalia</taxon>
    </lineage>
</organism>
<reference evidence="1 2" key="1">
    <citation type="submission" date="2024-01" db="EMBL/GenBank/DDBJ databases">
        <title>The genomes of 5 underutilized Papilionoideae crops provide insights into root nodulation and disease resistanc.</title>
        <authorList>
            <person name="Jiang F."/>
        </authorList>
    </citation>
    <scope>NUCLEOTIDE SEQUENCE [LARGE SCALE GENOMIC DNA]</scope>
    <source>
        <strain evidence="1">LVBAO_FW01</strain>
        <tissue evidence="1">Leaves</tissue>
    </source>
</reference>
<proteinExistence type="predicted"/>
<protein>
    <submittedName>
        <fullName evidence="1">Uncharacterized protein</fullName>
    </submittedName>
</protein>
<dbReference type="EMBL" id="JAYMYQ010000003">
    <property type="protein sequence ID" value="KAK7344956.1"/>
    <property type="molecule type" value="Genomic_DNA"/>
</dbReference>
<name>A0AAN9LZD0_CANGL</name>
<gene>
    <name evidence="1" type="ORF">VNO77_15252</name>
</gene>
<dbReference type="AlphaFoldDB" id="A0AAN9LZD0"/>
<evidence type="ECO:0000313" key="1">
    <source>
        <dbReference type="EMBL" id="KAK7344956.1"/>
    </source>
</evidence>
<evidence type="ECO:0000313" key="2">
    <source>
        <dbReference type="Proteomes" id="UP001367508"/>
    </source>
</evidence>
<comment type="caution">
    <text evidence="1">The sequence shown here is derived from an EMBL/GenBank/DDBJ whole genome shotgun (WGS) entry which is preliminary data.</text>
</comment>